<dbReference type="Gene3D" id="4.10.410.40">
    <property type="match status" value="1"/>
</dbReference>
<comment type="caution">
    <text evidence="1">The sequence shown here is derived from an EMBL/GenBank/DDBJ whole genome shotgun (WGS) entry which is preliminary data.</text>
</comment>
<dbReference type="RefSeq" id="WP_163655152.1">
    <property type="nucleotide sequence ID" value="NZ_JAAGRN010000006.1"/>
</dbReference>
<evidence type="ECO:0000313" key="1">
    <source>
        <dbReference type="EMBL" id="NDY83706.1"/>
    </source>
</evidence>
<gene>
    <name evidence="1" type="ORF">G3I67_10720</name>
</gene>
<reference evidence="1" key="1">
    <citation type="submission" date="2020-02" db="EMBL/GenBank/DDBJ databases">
        <authorList>
            <person name="Chen W.-M."/>
        </authorList>
    </citation>
    <scope>NUCLEOTIDE SEQUENCE</scope>
    <source>
        <strain evidence="1">NBD-18</strain>
    </source>
</reference>
<proteinExistence type="predicted"/>
<dbReference type="AlphaFoldDB" id="A0A6B2QYM1"/>
<sequence length="153" mass="16261">MTVRTSAGTIFKVSAATPASFDVTGYGALTYTPVGEITDLGEFGREYSLVTHQPVGSRGTQKFKGSFNEGSITLSIGLDTDDAGQILMKAASLSDNNYTFRVETQNGDKYFFQAKVMSWKVNIGSVDNITTASCSLELTTSANGAGIVEDLFA</sequence>
<accession>A0A6B2QYM1</accession>
<name>A0A6B2QYM1_9BURK</name>
<evidence type="ECO:0008006" key="2">
    <source>
        <dbReference type="Google" id="ProtNLM"/>
    </source>
</evidence>
<protein>
    <recommendedName>
        <fullName evidence="2">Phage tail protein</fullName>
    </recommendedName>
</protein>
<organism evidence="1">
    <name type="scientific">Sheuella amnicola</name>
    <dbReference type="NCBI Taxonomy" id="2707330"/>
    <lineage>
        <taxon>Bacteria</taxon>
        <taxon>Pseudomonadati</taxon>
        <taxon>Pseudomonadota</taxon>
        <taxon>Betaproteobacteria</taxon>
        <taxon>Burkholderiales</taxon>
        <taxon>Alcaligenaceae</taxon>
        <taxon>Sheuella</taxon>
    </lineage>
</organism>
<dbReference type="EMBL" id="JAAGRN010000006">
    <property type="protein sequence ID" value="NDY83706.1"/>
    <property type="molecule type" value="Genomic_DNA"/>
</dbReference>